<dbReference type="InterPro" id="IPR002155">
    <property type="entry name" value="Thiolase"/>
</dbReference>
<name>A0ABU9T1Y3_9HYPH</name>
<dbReference type="Proteomes" id="UP001477870">
    <property type="component" value="Unassembled WGS sequence"/>
</dbReference>
<evidence type="ECO:0000313" key="3">
    <source>
        <dbReference type="EMBL" id="MEM5500140.1"/>
    </source>
</evidence>
<gene>
    <name evidence="3" type="ORF">WNY59_00910</name>
</gene>
<evidence type="ECO:0000259" key="1">
    <source>
        <dbReference type="Pfam" id="PF00108"/>
    </source>
</evidence>
<dbReference type="PANTHER" id="PTHR42870">
    <property type="entry name" value="ACETYL-COA C-ACETYLTRANSFERASE"/>
    <property type="match status" value="1"/>
</dbReference>
<dbReference type="Gene3D" id="3.40.47.10">
    <property type="match status" value="1"/>
</dbReference>
<evidence type="ECO:0000259" key="2">
    <source>
        <dbReference type="Pfam" id="PF22691"/>
    </source>
</evidence>
<dbReference type="NCBIfam" id="NF005704">
    <property type="entry name" value="PRK07516.1"/>
    <property type="match status" value="1"/>
</dbReference>
<protein>
    <submittedName>
        <fullName evidence="3">Acetyl-CoA acetyltransferase</fullName>
    </submittedName>
</protein>
<dbReference type="EMBL" id="JBBMQO010000001">
    <property type="protein sequence ID" value="MEM5500140.1"/>
    <property type="molecule type" value="Genomic_DNA"/>
</dbReference>
<dbReference type="CDD" id="cd00829">
    <property type="entry name" value="SCP-x_thiolase"/>
    <property type="match status" value="1"/>
</dbReference>
<sequence>MASITGWAHTPFGKLTDKTVEALIGDVANEAIEKAGLSADQIDAVCLGTFNAGLVRQDFTGSLVSSAVPELRHVPATRYENACATGSAAIHGALDRIAAGKARHVLVIGVEKMTALPTADVGNVLLKASYVEEEADIDAGFAGIFGRITSAYFQKFGDQSDALAHIAAKNHANGTLNPLAHMQKDFGFEFCNQISDKNPYVAGPLRRTDCSLISDGAAALVISHDEAAEAMEHVVSFRAAEQVNDYLALSKKDPTEFLGARMSWNKALESAGLTLDDLSFAEVHDCFTIAELIEYEIMGLAKRGQGGDIVRSGETAIGGRLPVNPSGGLKAKGHPVGATGVSMHVMATKQLMGEVAGAKVKDAKLAAIFNMGGTAAANYTSILERLR</sequence>
<keyword evidence="4" id="KW-1185">Reference proteome</keyword>
<dbReference type="InterPro" id="IPR020616">
    <property type="entry name" value="Thiolase_N"/>
</dbReference>
<dbReference type="InterPro" id="IPR016039">
    <property type="entry name" value="Thiolase-like"/>
</dbReference>
<dbReference type="RefSeq" id="WP_342846124.1">
    <property type="nucleotide sequence ID" value="NZ_JBBMQO010000001.1"/>
</dbReference>
<feature type="domain" description="Thiolase N-terminal" evidence="1">
    <location>
        <begin position="4"/>
        <end position="181"/>
    </location>
</feature>
<dbReference type="Pfam" id="PF22691">
    <property type="entry name" value="Thiolase_C_1"/>
    <property type="match status" value="1"/>
</dbReference>
<reference evidence="3 4" key="1">
    <citation type="submission" date="2024-03" db="EMBL/GenBank/DDBJ databases">
        <title>Community enrichment and isolation of bacterial strains for fucoidan degradation.</title>
        <authorList>
            <person name="Sichert A."/>
        </authorList>
    </citation>
    <scope>NUCLEOTIDE SEQUENCE [LARGE SCALE GENOMIC DNA]</scope>
    <source>
        <strain evidence="3 4">AS62</strain>
    </source>
</reference>
<accession>A0ABU9T1Y3</accession>
<dbReference type="PANTHER" id="PTHR42870:SF1">
    <property type="entry name" value="NON-SPECIFIC LIPID-TRANSFER PROTEIN-LIKE 2"/>
    <property type="match status" value="1"/>
</dbReference>
<dbReference type="SUPFAM" id="SSF53901">
    <property type="entry name" value="Thiolase-like"/>
    <property type="match status" value="1"/>
</dbReference>
<feature type="domain" description="Thiolase C-terminal" evidence="2">
    <location>
        <begin position="244"/>
        <end position="385"/>
    </location>
</feature>
<comment type="caution">
    <text evidence="3">The sequence shown here is derived from an EMBL/GenBank/DDBJ whole genome shotgun (WGS) entry which is preliminary data.</text>
</comment>
<dbReference type="PIRSF" id="PIRSF000429">
    <property type="entry name" value="Ac-CoA_Ac_transf"/>
    <property type="match status" value="1"/>
</dbReference>
<dbReference type="InterPro" id="IPR055140">
    <property type="entry name" value="Thiolase_C_2"/>
</dbReference>
<proteinExistence type="predicted"/>
<dbReference type="Pfam" id="PF00108">
    <property type="entry name" value="Thiolase_N"/>
    <property type="match status" value="1"/>
</dbReference>
<evidence type="ECO:0000313" key="4">
    <source>
        <dbReference type="Proteomes" id="UP001477870"/>
    </source>
</evidence>
<organism evidence="3 4">
    <name type="scientific">Ahrensia kielensis</name>
    <dbReference type="NCBI Taxonomy" id="76980"/>
    <lineage>
        <taxon>Bacteria</taxon>
        <taxon>Pseudomonadati</taxon>
        <taxon>Pseudomonadota</taxon>
        <taxon>Alphaproteobacteria</taxon>
        <taxon>Hyphomicrobiales</taxon>
        <taxon>Ahrensiaceae</taxon>
        <taxon>Ahrensia</taxon>
    </lineage>
</organism>